<keyword evidence="2" id="KW-1133">Transmembrane helix</keyword>
<feature type="transmembrane region" description="Helical" evidence="2">
    <location>
        <begin position="277"/>
        <end position="294"/>
    </location>
</feature>
<evidence type="ECO:0000259" key="3">
    <source>
        <dbReference type="Pfam" id="PF20237"/>
    </source>
</evidence>
<gene>
    <name evidence="4" type="ORF">IFR04_012145</name>
</gene>
<dbReference type="Pfam" id="PF20237">
    <property type="entry name" value="DUF6594"/>
    <property type="match status" value="1"/>
</dbReference>
<dbReference type="OrthoDB" id="3546297at2759"/>
<sequence>MYTLKMVMISKKARADQAWHRRHKSSLHDDDNARAQSGRAEDNLKHMSPTELDENSFEENLEELYGNSIVDITTHSTKINLAVLHRINLHYLQRQAVSEALYLRYQGPSWEHSHRYSMNKYVQALKDFEYMKECALRGELDDNFIITSDEKYQRAMIKECIEDHQNENELADDDQHRLERDLRRLRSYSPPRYASNAALFGGSRTELNQRESFEKYVQRTAMAVFGSAFLIGPMLIMVLYPSRTTSLVTTSVSVVLFAMLVAALLEDKNDVLNATAAYTAVLVVFVGTSTGIGAS</sequence>
<evidence type="ECO:0000256" key="1">
    <source>
        <dbReference type="SAM" id="MobiDB-lite"/>
    </source>
</evidence>
<comment type="caution">
    <text evidence="4">The sequence shown here is derived from an EMBL/GenBank/DDBJ whole genome shotgun (WGS) entry which is preliminary data.</text>
</comment>
<reference evidence="4" key="1">
    <citation type="submission" date="2021-02" db="EMBL/GenBank/DDBJ databases">
        <title>Genome sequence Cadophora malorum strain M34.</title>
        <authorList>
            <person name="Stefanovic E."/>
            <person name="Vu D."/>
            <person name="Scully C."/>
            <person name="Dijksterhuis J."/>
            <person name="Roader J."/>
            <person name="Houbraken J."/>
        </authorList>
    </citation>
    <scope>NUCLEOTIDE SEQUENCE</scope>
    <source>
        <strain evidence="4">M34</strain>
    </source>
</reference>
<organism evidence="4 5">
    <name type="scientific">Cadophora malorum</name>
    <dbReference type="NCBI Taxonomy" id="108018"/>
    <lineage>
        <taxon>Eukaryota</taxon>
        <taxon>Fungi</taxon>
        <taxon>Dikarya</taxon>
        <taxon>Ascomycota</taxon>
        <taxon>Pezizomycotina</taxon>
        <taxon>Leotiomycetes</taxon>
        <taxon>Helotiales</taxon>
        <taxon>Ploettnerulaceae</taxon>
        <taxon>Cadophora</taxon>
    </lineage>
</organism>
<evidence type="ECO:0000256" key="2">
    <source>
        <dbReference type="SAM" id="Phobius"/>
    </source>
</evidence>
<feature type="compositionally biased region" description="Basic and acidic residues" evidence="1">
    <location>
        <begin position="26"/>
        <end position="45"/>
    </location>
</feature>
<dbReference type="EMBL" id="JAFJYH010000252">
    <property type="protein sequence ID" value="KAG4414711.1"/>
    <property type="molecule type" value="Genomic_DNA"/>
</dbReference>
<dbReference type="Proteomes" id="UP000664132">
    <property type="component" value="Unassembled WGS sequence"/>
</dbReference>
<evidence type="ECO:0000313" key="4">
    <source>
        <dbReference type="EMBL" id="KAG4414711.1"/>
    </source>
</evidence>
<feature type="domain" description="DUF6594" evidence="3">
    <location>
        <begin position="170"/>
        <end position="283"/>
    </location>
</feature>
<protein>
    <recommendedName>
        <fullName evidence="3">DUF6594 domain-containing protein</fullName>
    </recommendedName>
</protein>
<dbReference type="AlphaFoldDB" id="A0A8H7T9F0"/>
<feature type="transmembrane region" description="Helical" evidence="2">
    <location>
        <begin position="246"/>
        <end position="265"/>
    </location>
</feature>
<keyword evidence="5" id="KW-1185">Reference proteome</keyword>
<name>A0A8H7T9F0_9HELO</name>
<proteinExistence type="predicted"/>
<dbReference type="InterPro" id="IPR046529">
    <property type="entry name" value="DUF6594"/>
</dbReference>
<keyword evidence="2" id="KW-0812">Transmembrane</keyword>
<keyword evidence="2" id="KW-0472">Membrane</keyword>
<feature type="transmembrane region" description="Helical" evidence="2">
    <location>
        <begin position="220"/>
        <end position="240"/>
    </location>
</feature>
<accession>A0A8H7T9F0</accession>
<evidence type="ECO:0000313" key="5">
    <source>
        <dbReference type="Proteomes" id="UP000664132"/>
    </source>
</evidence>
<feature type="region of interest" description="Disordered" evidence="1">
    <location>
        <begin position="15"/>
        <end position="50"/>
    </location>
</feature>